<evidence type="ECO:0000256" key="1">
    <source>
        <dbReference type="SAM" id="Coils"/>
    </source>
</evidence>
<keyword evidence="1" id="KW-0175">Coiled coil</keyword>
<evidence type="ECO:0000256" key="2">
    <source>
        <dbReference type="SAM" id="MobiDB-lite"/>
    </source>
</evidence>
<dbReference type="OrthoDB" id="4036527at2759"/>
<dbReference type="EMBL" id="PUHR01000080">
    <property type="protein sequence ID" value="KAG0668072.1"/>
    <property type="molecule type" value="Genomic_DNA"/>
</dbReference>
<feature type="region of interest" description="Disordered" evidence="2">
    <location>
        <begin position="211"/>
        <end position="328"/>
    </location>
</feature>
<feature type="compositionally biased region" description="Polar residues" evidence="2">
    <location>
        <begin position="211"/>
        <end position="235"/>
    </location>
</feature>
<organism evidence="3 4">
    <name type="scientific">Maudiozyma exigua</name>
    <name type="common">Yeast</name>
    <name type="synonym">Kazachstania exigua</name>
    <dbReference type="NCBI Taxonomy" id="34358"/>
    <lineage>
        <taxon>Eukaryota</taxon>
        <taxon>Fungi</taxon>
        <taxon>Dikarya</taxon>
        <taxon>Ascomycota</taxon>
        <taxon>Saccharomycotina</taxon>
        <taxon>Saccharomycetes</taxon>
        <taxon>Saccharomycetales</taxon>
        <taxon>Saccharomycetaceae</taxon>
        <taxon>Maudiozyma</taxon>
    </lineage>
</organism>
<comment type="caution">
    <text evidence="3">The sequence shown here is derived from an EMBL/GenBank/DDBJ whole genome shotgun (WGS) entry which is preliminary data.</text>
</comment>
<proteinExistence type="predicted"/>
<evidence type="ECO:0000313" key="4">
    <source>
        <dbReference type="Proteomes" id="UP000750334"/>
    </source>
</evidence>
<feature type="compositionally biased region" description="Low complexity" evidence="2">
    <location>
        <begin position="314"/>
        <end position="328"/>
    </location>
</feature>
<accession>A0A9P6WCB3</accession>
<dbReference type="AlphaFoldDB" id="A0A9P6WCB3"/>
<feature type="coiled-coil region" evidence="1">
    <location>
        <begin position="51"/>
        <end position="78"/>
    </location>
</feature>
<sequence length="427" mass="48390">MKFETIEGSQSYTKLKTLLPFVRTQDVLFVSIFAHVKEEMNNVTDDLKYVHKVIQSDIKNETEQMTKLEEKLRNSAKRINHIFIKNQRFRDKYGSNAYGSKKFQILKENVDILEEKFDSIETIGDQILNYFIEIDSKLWKNHRLLRPDVINERHYPIIFALLKEKHPEVFQQAEQTGKNLEDIDNLTETEIRPQNSLDNIELEHNSIVNGEITSKSTSTGASTLNREQNDIGNDSESNKDAVNIESDNDIDISDHERNDLKDSYHDEDPLRQATTDDKKTDTKQNDKNCLNENLNDPLGKDVPIYNSEDDTHFNGNDNEGTVNNNDANELGLGVNSPISPTISNENESHENEILISSAASSKESKTSVLTTADVNKIKTSLANPFTLRSFKKPSKAQTLTVMENVSASDITSPNISGENLTQNLGKI</sequence>
<reference evidence="3 4" key="1">
    <citation type="submission" date="2020-11" db="EMBL/GenBank/DDBJ databases">
        <title>Kefir isolates.</title>
        <authorList>
            <person name="Marcisauskas S."/>
            <person name="Kim Y."/>
            <person name="Blasche S."/>
        </authorList>
    </citation>
    <scope>NUCLEOTIDE SEQUENCE [LARGE SCALE GENOMIC DNA]</scope>
    <source>
        <strain evidence="3 4">OG2</strain>
    </source>
</reference>
<keyword evidence="4" id="KW-1185">Reference proteome</keyword>
<evidence type="ECO:0000313" key="3">
    <source>
        <dbReference type="EMBL" id="KAG0668072.1"/>
    </source>
</evidence>
<protein>
    <submittedName>
        <fullName evidence="3">Vac8p binding</fullName>
    </submittedName>
</protein>
<name>A0A9P6WCB3_MAUEX</name>
<feature type="compositionally biased region" description="Basic and acidic residues" evidence="2">
    <location>
        <begin position="252"/>
        <end position="286"/>
    </location>
</feature>
<dbReference type="Proteomes" id="UP000750334">
    <property type="component" value="Unassembled WGS sequence"/>
</dbReference>
<gene>
    <name evidence="3" type="primary">VAB2</name>
    <name evidence="3" type="ORF">C6P45_005078</name>
</gene>